<reference evidence="12 13" key="1">
    <citation type="submission" date="2019-07" db="EMBL/GenBank/DDBJ databases">
        <title>WGS assembly of Gossypium tomentosum.</title>
        <authorList>
            <person name="Chen Z.J."/>
            <person name="Sreedasyam A."/>
            <person name="Ando A."/>
            <person name="Song Q."/>
            <person name="De L."/>
            <person name="Hulse-Kemp A."/>
            <person name="Ding M."/>
            <person name="Ye W."/>
            <person name="Kirkbride R."/>
            <person name="Jenkins J."/>
            <person name="Plott C."/>
            <person name="Lovell J."/>
            <person name="Lin Y.-M."/>
            <person name="Vaughn R."/>
            <person name="Liu B."/>
            <person name="Li W."/>
            <person name="Simpson S."/>
            <person name="Scheffler B."/>
            <person name="Saski C."/>
            <person name="Grover C."/>
            <person name="Hu G."/>
            <person name="Conover J."/>
            <person name="Carlson J."/>
            <person name="Shu S."/>
            <person name="Boston L."/>
            <person name="Williams M."/>
            <person name="Peterson D."/>
            <person name="Mcgee K."/>
            <person name="Jones D."/>
            <person name="Wendel J."/>
            <person name="Stelly D."/>
            <person name="Grimwood J."/>
            <person name="Schmutz J."/>
        </authorList>
    </citation>
    <scope>NUCLEOTIDE SEQUENCE [LARGE SCALE GENOMIC DNA]</scope>
    <source>
        <strain evidence="12">7179.01</strain>
    </source>
</reference>
<evidence type="ECO:0000256" key="9">
    <source>
        <dbReference type="SAM" id="MobiDB-lite"/>
    </source>
</evidence>
<keyword evidence="6" id="KW-1015">Disulfide bond</keyword>
<dbReference type="EMBL" id="CM017630">
    <property type="protein sequence ID" value="TYH56417.1"/>
    <property type="molecule type" value="Genomic_DNA"/>
</dbReference>
<evidence type="ECO:0000256" key="10">
    <source>
        <dbReference type="SAM" id="SignalP"/>
    </source>
</evidence>
<feature type="compositionally biased region" description="Low complexity" evidence="9">
    <location>
        <begin position="138"/>
        <end position="153"/>
    </location>
</feature>
<evidence type="ECO:0000259" key="11">
    <source>
        <dbReference type="SMART" id="SM00499"/>
    </source>
</evidence>
<protein>
    <recommendedName>
        <fullName evidence="11">Bifunctional inhibitor/plant lipid transfer protein/seed storage helical domain-containing protein</fullName>
    </recommendedName>
</protein>
<dbReference type="Gene3D" id="1.10.110.10">
    <property type="entry name" value="Plant lipid-transfer and hydrophobic proteins"/>
    <property type="match status" value="1"/>
</dbReference>
<dbReference type="PRINTS" id="PR00382">
    <property type="entry name" value="LIPIDTRNSFER"/>
</dbReference>
<dbReference type="InterPro" id="IPR000528">
    <property type="entry name" value="Plant_nsLTP"/>
</dbReference>
<feature type="region of interest" description="Disordered" evidence="9">
    <location>
        <begin position="135"/>
        <end position="158"/>
    </location>
</feature>
<evidence type="ECO:0000256" key="1">
    <source>
        <dbReference type="ARBA" id="ARBA00004609"/>
    </source>
</evidence>
<dbReference type="SUPFAM" id="SSF47699">
    <property type="entry name" value="Bifunctional inhibitor/lipid-transfer protein/seed storage 2S albumin"/>
    <property type="match status" value="1"/>
</dbReference>
<sequence length="195" mass="20787">MASSILPCILLITVLFGLASSDVNQDKAECKNHLMGLAPCLSFVDGEAKTPTVDCCGGLKQVLGKSKKCLCVVIRDRDDSSAGLKINATLAAALPSACRAKVNMTDCISLLHLAPNSQEAKLFEGYQKLTERNPIMATTTPSTTGKSTGNGAEKSGGGKGNEMALGASLWVFTMLLLYGFNTVLEFTTNCYYYIW</sequence>
<dbReference type="GO" id="GO:0098552">
    <property type="term" value="C:side of membrane"/>
    <property type="evidence" value="ECO:0007669"/>
    <property type="project" value="UniProtKB-KW"/>
</dbReference>
<evidence type="ECO:0000256" key="8">
    <source>
        <dbReference type="ARBA" id="ARBA00023288"/>
    </source>
</evidence>
<feature type="domain" description="Bifunctional inhibitor/plant lipid transfer protein/seed storage helical" evidence="11">
    <location>
        <begin position="30"/>
        <end position="107"/>
    </location>
</feature>
<evidence type="ECO:0000256" key="5">
    <source>
        <dbReference type="ARBA" id="ARBA00022729"/>
    </source>
</evidence>
<evidence type="ECO:0000313" key="13">
    <source>
        <dbReference type="Proteomes" id="UP000322667"/>
    </source>
</evidence>
<dbReference type="Pfam" id="PF14368">
    <property type="entry name" value="LTP_2"/>
    <property type="match status" value="1"/>
</dbReference>
<feature type="chain" id="PRO_5023107219" description="Bifunctional inhibitor/plant lipid transfer protein/seed storage helical domain-containing protein" evidence="10">
    <location>
        <begin position="22"/>
        <end position="195"/>
    </location>
</feature>
<keyword evidence="7" id="KW-0325">Glycoprotein</keyword>
<comment type="subcellular location">
    <subcellularLocation>
        <location evidence="1">Cell membrane</location>
        <topology evidence="1">Lipid-anchor</topology>
        <topology evidence="1">GPI-anchor</topology>
    </subcellularLocation>
</comment>
<gene>
    <name evidence="12" type="ORF">ES332_D08G017400v1</name>
</gene>
<dbReference type="PANTHER" id="PTHR33044">
    <property type="entry name" value="BIFUNCTIONAL INHIBITOR/LIPID-TRANSFER PROTEIN/SEED STORAGE 2S ALBUMIN SUPERFAMILY PROTEIN-RELATED"/>
    <property type="match status" value="1"/>
</dbReference>
<dbReference type="GO" id="GO:0006869">
    <property type="term" value="P:lipid transport"/>
    <property type="evidence" value="ECO:0007669"/>
    <property type="project" value="InterPro"/>
</dbReference>
<comment type="similarity">
    <text evidence="2">Belongs to the plant LTP family.</text>
</comment>
<dbReference type="InterPro" id="IPR043325">
    <property type="entry name" value="LTSS"/>
</dbReference>
<keyword evidence="3" id="KW-1003">Cell membrane</keyword>
<proteinExistence type="inferred from homology"/>
<dbReference type="GO" id="GO:0008289">
    <property type="term" value="F:lipid binding"/>
    <property type="evidence" value="ECO:0007669"/>
    <property type="project" value="InterPro"/>
</dbReference>
<evidence type="ECO:0000256" key="7">
    <source>
        <dbReference type="ARBA" id="ARBA00023180"/>
    </source>
</evidence>
<evidence type="ECO:0000256" key="4">
    <source>
        <dbReference type="ARBA" id="ARBA00022622"/>
    </source>
</evidence>
<evidence type="ECO:0000256" key="6">
    <source>
        <dbReference type="ARBA" id="ARBA00023157"/>
    </source>
</evidence>
<name>A0A5D2JNK3_GOSTO</name>
<feature type="signal peptide" evidence="10">
    <location>
        <begin position="1"/>
        <end position="21"/>
    </location>
</feature>
<dbReference type="InterPro" id="IPR036312">
    <property type="entry name" value="Bifun_inhib/LTP/seed_sf"/>
</dbReference>
<organism evidence="12 13">
    <name type="scientific">Gossypium tomentosum</name>
    <name type="common">Hawaiian cotton</name>
    <name type="synonym">Gossypium sandvicense</name>
    <dbReference type="NCBI Taxonomy" id="34277"/>
    <lineage>
        <taxon>Eukaryota</taxon>
        <taxon>Viridiplantae</taxon>
        <taxon>Streptophyta</taxon>
        <taxon>Embryophyta</taxon>
        <taxon>Tracheophyta</taxon>
        <taxon>Spermatophyta</taxon>
        <taxon>Magnoliopsida</taxon>
        <taxon>eudicotyledons</taxon>
        <taxon>Gunneridae</taxon>
        <taxon>Pentapetalae</taxon>
        <taxon>rosids</taxon>
        <taxon>malvids</taxon>
        <taxon>Malvales</taxon>
        <taxon>Malvaceae</taxon>
        <taxon>Malvoideae</taxon>
        <taxon>Gossypium</taxon>
    </lineage>
</organism>
<dbReference type="Proteomes" id="UP000322667">
    <property type="component" value="Chromosome D08"/>
</dbReference>
<dbReference type="SMART" id="SM00499">
    <property type="entry name" value="AAI"/>
    <property type="match status" value="1"/>
</dbReference>
<accession>A0A5D2JNK3</accession>
<dbReference type="CDD" id="cd00010">
    <property type="entry name" value="AAI_LTSS"/>
    <property type="match status" value="1"/>
</dbReference>
<keyword evidence="4" id="KW-0472">Membrane</keyword>
<evidence type="ECO:0000256" key="2">
    <source>
        <dbReference type="ARBA" id="ARBA00009748"/>
    </source>
</evidence>
<evidence type="ECO:0000313" key="12">
    <source>
        <dbReference type="EMBL" id="TYH56417.1"/>
    </source>
</evidence>
<keyword evidence="13" id="KW-1185">Reference proteome</keyword>
<keyword evidence="8" id="KW-0449">Lipoprotein</keyword>
<evidence type="ECO:0000256" key="3">
    <source>
        <dbReference type="ARBA" id="ARBA00022475"/>
    </source>
</evidence>
<dbReference type="AlphaFoldDB" id="A0A5D2JNK3"/>
<dbReference type="InterPro" id="IPR016140">
    <property type="entry name" value="Bifunc_inhib/LTP/seed_store"/>
</dbReference>
<dbReference type="FunFam" id="1.10.110.10:FF:000001">
    <property type="entry name" value="Bifunctional inhibitor/lipid-transfer protein/seed storage 2S albumin superfamily protein"/>
    <property type="match status" value="1"/>
</dbReference>
<dbReference type="GO" id="GO:0005886">
    <property type="term" value="C:plasma membrane"/>
    <property type="evidence" value="ECO:0007669"/>
    <property type="project" value="UniProtKB-SubCell"/>
</dbReference>
<keyword evidence="5 10" id="KW-0732">Signal</keyword>
<keyword evidence="4" id="KW-0336">GPI-anchor</keyword>